<proteinExistence type="predicted"/>
<name>A0A3M7EDP0_HORWE</name>
<feature type="compositionally biased region" description="Acidic residues" evidence="7">
    <location>
        <begin position="103"/>
        <end position="123"/>
    </location>
</feature>
<dbReference type="SMART" id="SM00487">
    <property type="entry name" value="DEXDc"/>
    <property type="match status" value="1"/>
</dbReference>
<dbReference type="InterPro" id="IPR001650">
    <property type="entry name" value="Helicase_C-like"/>
</dbReference>
<dbReference type="FunFam" id="3.40.50.10810:FF:000114">
    <property type="entry name" value="DNA repair protein rad8"/>
    <property type="match status" value="1"/>
</dbReference>
<feature type="region of interest" description="Disordered" evidence="7">
    <location>
        <begin position="815"/>
        <end position="837"/>
    </location>
</feature>
<dbReference type="AlphaFoldDB" id="A0A3M7EDP0"/>
<feature type="region of interest" description="Disordered" evidence="7">
    <location>
        <begin position="880"/>
        <end position="903"/>
    </location>
</feature>
<dbReference type="PROSITE" id="PS51194">
    <property type="entry name" value="HELICASE_CTER"/>
    <property type="match status" value="1"/>
</dbReference>
<keyword evidence="1" id="KW-0479">Metal-binding</keyword>
<keyword evidence="3" id="KW-0863">Zinc-finger</keyword>
<accession>A0A3M7EDP0</accession>
<dbReference type="Pfam" id="PF00176">
    <property type="entry name" value="SNF2-rel_dom"/>
    <property type="match status" value="1"/>
</dbReference>
<dbReference type="InterPro" id="IPR038718">
    <property type="entry name" value="SNF2-like_sf"/>
</dbReference>
<dbReference type="InterPro" id="IPR011011">
    <property type="entry name" value="Znf_FYVE_PHD"/>
</dbReference>
<evidence type="ECO:0000256" key="4">
    <source>
        <dbReference type="ARBA" id="ARBA00022801"/>
    </source>
</evidence>
<keyword evidence="4" id="KW-0378">Hydrolase</keyword>
<dbReference type="EMBL" id="QWIO01001156">
    <property type="protein sequence ID" value="RMY78018.1"/>
    <property type="molecule type" value="Genomic_DNA"/>
</dbReference>
<dbReference type="GO" id="GO:0005524">
    <property type="term" value="F:ATP binding"/>
    <property type="evidence" value="ECO:0007669"/>
    <property type="project" value="InterPro"/>
</dbReference>
<feature type="compositionally biased region" description="Polar residues" evidence="7">
    <location>
        <begin position="72"/>
        <end position="85"/>
    </location>
</feature>
<keyword evidence="2" id="KW-0547">Nucleotide-binding</keyword>
<evidence type="ECO:0000313" key="11">
    <source>
        <dbReference type="EMBL" id="RMY78018.1"/>
    </source>
</evidence>
<dbReference type="Proteomes" id="UP000269539">
    <property type="component" value="Unassembled WGS sequence"/>
</dbReference>
<feature type="region of interest" description="Disordered" evidence="7">
    <location>
        <begin position="1"/>
        <end position="191"/>
    </location>
</feature>
<evidence type="ECO:0000256" key="7">
    <source>
        <dbReference type="SAM" id="MobiDB-lite"/>
    </source>
</evidence>
<dbReference type="InterPro" id="IPR001965">
    <property type="entry name" value="Znf_PHD"/>
</dbReference>
<dbReference type="VEuPathDB" id="FungiDB:BTJ68_12103"/>
<evidence type="ECO:0000256" key="3">
    <source>
        <dbReference type="ARBA" id="ARBA00022771"/>
    </source>
</evidence>
<evidence type="ECO:0000256" key="1">
    <source>
        <dbReference type="ARBA" id="ARBA00022723"/>
    </source>
</evidence>
<organism evidence="10 13">
    <name type="scientific">Hortaea werneckii</name>
    <name type="common">Black yeast</name>
    <name type="synonym">Cladosporium werneckii</name>
    <dbReference type="NCBI Taxonomy" id="91943"/>
    <lineage>
        <taxon>Eukaryota</taxon>
        <taxon>Fungi</taxon>
        <taxon>Dikarya</taxon>
        <taxon>Ascomycota</taxon>
        <taxon>Pezizomycotina</taxon>
        <taxon>Dothideomycetes</taxon>
        <taxon>Dothideomycetidae</taxon>
        <taxon>Mycosphaerellales</taxon>
        <taxon>Teratosphaeriaceae</taxon>
        <taxon>Hortaea</taxon>
    </lineage>
</organism>
<dbReference type="Gene3D" id="3.40.50.300">
    <property type="entry name" value="P-loop containing nucleotide triphosphate hydrolases"/>
    <property type="match status" value="1"/>
</dbReference>
<dbReference type="InterPro" id="IPR014001">
    <property type="entry name" value="Helicase_ATP-bd"/>
</dbReference>
<evidence type="ECO:0000313" key="10">
    <source>
        <dbReference type="EMBL" id="RMY74681.1"/>
    </source>
</evidence>
<gene>
    <name evidence="10" type="ORF">D0862_14066</name>
    <name evidence="11" type="ORF">D0864_09358</name>
</gene>
<evidence type="ECO:0000259" key="9">
    <source>
        <dbReference type="PROSITE" id="PS51194"/>
    </source>
</evidence>
<dbReference type="EMBL" id="QWIQ01000866">
    <property type="protein sequence ID" value="RMY74681.1"/>
    <property type="molecule type" value="Genomic_DNA"/>
</dbReference>
<dbReference type="Gene3D" id="3.30.40.10">
    <property type="entry name" value="Zinc/RING finger domain, C3HC4 (zinc finger)"/>
    <property type="match status" value="1"/>
</dbReference>
<keyword evidence="6" id="KW-0067">ATP-binding</keyword>
<dbReference type="Proteomes" id="UP000281468">
    <property type="component" value="Unassembled WGS sequence"/>
</dbReference>
<evidence type="ECO:0000259" key="8">
    <source>
        <dbReference type="PROSITE" id="PS51192"/>
    </source>
</evidence>
<dbReference type="Pfam" id="PF00628">
    <property type="entry name" value="PHD"/>
    <property type="match status" value="1"/>
</dbReference>
<protein>
    <recommendedName>
        <fullName evidence="14">PHD-type domain-containing protein</fullName>
    </recommendedName>
</protein>
<reference evidence="12 13" key="1">
    <citation type="journal article" date="2018" name="BMC Genomics">
        <title>Genomic evidence for intraspecific hybridization in a clonal and extremely halotolerant yeast.</title>
        <authorList>
            <person name="Gostincar C."/>
            <person name="Stajich J.E."/>
            <person name="Zupancic J."/>
            <person name="Zalar P."/>
            <person name="Gunde-Cimerman N."/>
        </authorList>
    </citation>
    <scope>NUCLEOTIDE SEQUENCE [LARGE SCALE GENOMIC DNA]</scope>
    <source>
        <strain evidence="11 12">EXF-10513</strain>
        <strain evidence="10 13">EXF-171</strain>
    </source>
</reference>
<dbReference type="InterPro" id="IPR027417">
    <property type="entry name" value="P-loop_NTPase"/>
</dbReference>
<dbReference type="SMART" id="SM00490">
    <property type="entry name" value="HELICc"/>
    <property type="match status" value="1"/>
</dbReference>
<dbReference type="InterPro" id="IPR049730">
    <property type="entry name" value="SNF2/RAD54-like_C"/>
</dbReference>
<dbReference type="InterPro" id="IPR000330">
    <property type="entry name" value="SNF2_N"/>
</dbReference>
<dbReference type="InterPro" id="IPR013083">
    <property type="entry name" value="Znf_RING/FYVE/PHD"/>
</dbReference>
<evidence type="ECO:0008006" key="14">
    <source>
        <dbReference type="Google" id="ProtNLM"/>
    </source>
</evidence>
<dbReference type="SUPFAM" id="SSF57903">
    <property type="entry name" value="FYVE/PHD zinc finger"/>
    <property type="match status" value="1"/>
</dbReference>
<feature type="domain" description="Helicase C-terminal" evidence="9">
    <location>
        <begin position="657"/>
        <end position="820"/>
    </location>
</feature>
<dbReference type="InterPro" id="IPR019787">
    <property type="entry name" value="Znf_PHD-finger"/>
</dbReference>
<evidence type="ECO:0000256" key="6">
    <source>
        <dbReference type="ARBA" id="ARBA00022840"/>
    </source>
</evidence>
<feature type="compositionally biased region" description="Polar residues" evidence="7">
    <location>
        <begin position="40"/>
        <end position="49"/>
    </location>
</feature>
<dbReference type="PROSITE" id="PS51192">
    <property type="entry name" value="HELICASE_ATP_BIND_1"/>
    <property type="match status" value="1"/>
</dbReference>
<dbReference type="GO" id="GO:0016787">
    <property type="term" value="F:hydrolase activity"/>
    <property type="evidence" value="ECO:0007669"/>
    <property type="project" value="UniProtKB-KW"/>
</dbReference>
<feature type="compositionally biased region" description="Basic residues" evidence="7">
    <location>
        <begin position="152"/>
        <end position="169"/>
    </location>
</feature>
<dbReference type="GO" id="GO:0008270">
    <property type="term" value="F:zinc ion binding"/>
    <property type="evidence" value="ECO:0007669"/>
    <property type="project" value="UniProtKB-KW"/>
</dbReference>
<evidence type="ECO:0000256" key="2">
    <source>
        <dbReference type="ARBA" id="ARBA00022741"/>
    </source>
</evidence>
<evidence type="ECO:0000256" key="5">
    <source>
        <dbReference type="ARBA" id="ARBA00022833"/>
    </source>
</evidence>
<dbReference type="SUPFAM" id="SSF52540">
    <property type="entry name" value="P-loop containing nucleoside triphosphate hydrolases"/>
    <property type="match status" value="2"/>
</dbReference>
<comment type="caution">
    <text evidence="10">The sequence shown here is derived from an EMBL/GenBank/DDBJ whole genome shotgun (WGS) entry which is preliminary data.</text>
</comment>
<evidence type="ECO:0000313" key="12">
    <source>
        <dbReference type="Proteomes" id="UP000269539"/>
    </source>
</evidence>
<dbReference type="Gene3D" id="3.40.50.10810">
    <property type="entry name" value="Tandem AAA-ATPase domain"/>
    <property type="match status" value="1"/>
</dbReference>
<sequence length="1141" mass="128012">MAEGSLAHDSSTHSTPPPKRRRMVQSGVPRASDLLAAFGAQSTPTSVSRMNRDSVVGRGLREKMNVDYAESAPSSEQNSPGSASSFGDKVDSSRTSTAPTGGDDSDDESAKDDSDQSVDELQSEDNIVVQPRRSSTRELPQRASRSQVSYARPKRVVKKGKSQSRKKSNKLLQSDTSAPAAKLDSKPAPDTARAKIRQEILEKTKPKRDAFIVAHKDYFQPLLPETSYIDKLERLNAMSDENQLPEITIYKSLEQQPKGVKAEMKPYRVEGLSFLVYMYNNGMSSILGDEMGLGKTLQTLSLFQYLAENEPTTGEVRPHLVVCPLSVLSSWISEARKWVPELNVVRFHGPKAEREKFKKEMLATQTAKKRTSADAPIDIVVTTYDTFVSEQGWMKRAFAWRYVCLDEGHKIKNESSQMASALQSLQAEYRLLLTGTPLQNNLKEMWALLHWLYPEVFTPDTAGRFKEAFDLTNGKVSTSFMDDARHLLELIMQRRLKSSPGVNLGLPPKTEILLYVPLTPMQRFWYTRLLTKTDNATLDDLFRGAKEESLAEDALQRQEIQALEKRAAIADGTNHSTGSNGDGDVWAESKEILQQALENKNEEDVKKGSWQKLLNLVMQLRMVCSHPYLVKGAEPDPYYLGEHIRTASGKFIVLDKLIDEHVLKQQKKIIIFSQFTKTLNYVEDLMALKGGNTYDATFRYSRLDGSTARARRNLGIRMFNDPRSEFKVMLISARAGGLGINLASATNVIFMDEDWNPQMTIQAEARAHRIGQTQPVTVYKICTQGTVEEQMMGRIRKKLYLSTKITESMRNIHTAADTGAGNKRKHSEMAQSAEADEPQLGTNALKLLLRKGAQTLVKPEVDVTAMLGWSFQEMIENCREDSERSQTAVQGNEAATEPDEQSWLNSMEKVETAVFEGKRHQKKVDQAMKEEADYNRADRRIGKNTTVNVNGFEISKASMGCADWEAVATFAGKDPRLAEPVREKKAKIDHQEHCQHCMDGGEILLCSGCPRAYHIQCLAKELRPKPRGPSNWYCPQHLCVDCGSKTTEAGGMIYRCRWCENGYCEDCLDFDTAQLVGPTLPELEMLGFGAVDQAWFIDCPACVERWRNDPEDAGTIAQEKKRIEEAYAKFVAKMEDAARDC</sequence>
<feature type="domain" description="Helicase ATP-binding" evidence="8">
    <location>
        <begin position="276"/>
        <end position="455"/>
    </location>
</feature>
<dbReference type="SMART" id="SM00249">
    <property type="entry name" value="PHD"/>
    <property type="match status" value="1"/>
</dbReference>
<evidence type="ECO:0000313" key="13">
    <source>
        <dbReference type="Proteomes" id="UP000281468"/>
    </source>
</evidence>
<dbReference type="CDD" id="cd17919">
    <property type="entry name" value="DEXHc_Snf"/>
    <property type="match status" value="1"/>
</dbReference>
<dbReference type="CDD" id="cd18793">
    <property type="entry name" value="SF2_C_SNF"/>
    <property type="match status" value="1"/>
</dbReference>
<keyword evidence="5" id="KW-0862">Zinc</keyword>
<dbReference type="Pfam" id="PF00271">
    <property type="entry name" value="Helicase_C"/>
    <property type="match status" value="1"/>
</dbReference>
<dbReference type="PANTHER" id="PTHR10799">
    <property type="entry name" value="SNF2/RAD54 HELICASE FAMILY"/>
    <property type="match status" value="1"/>
</dbReference>